<feature type="transmembrane region" description="Helical" evidence="1">
    <location>
        <begin position="12"/>
        <end position="33"/>
    </location>
</feature>
<gene>
    <name evidence="2" type="ORF">ACFFI0_13710</name>
</gene>
<organism evidence="2 3">
    <name type="scientific">Olivibacter oleidegradans</name>
    <dbReference type="NCBI Taxonomy" id="760123"/>
    <lineage>
        <taxon>Bacteria</taxon>
        <taxon>Pseudomonadati</taxon>
        <taxon>Bacteroidota</taxon>
        <taxon>Sphingobacteriia</taxon>
        <taxon>Sphingobacteriales</taxon>
        <taxon>Sphingobacteriaceae</taxon>
        <taxon>Olivibacter</taxon>
    </lineage>
</organism>
<keyword evidence="1" id="KW-0472">Membrane</keyword>
<dbReference type="Proteomes" id="UP001589774">
    <property type="component" value="Unassembled WGS sequence"/>
</dbReference>
<comment type="caution">
    <text evidence="2">The sequence shown here is derived from an EMBL/GenBank/DDBJ whole genome shotgun (WGS) entry which is preliminary data.</text>
</comment>
<dbReference type="EMBL" id="JBHLWO010000002">
    <property type="protein sequence ID" value="MFC0319370.1"/>
    <property type="molecule type" value="Genomic_DNA"/>
</dbReference>
<evidence type="ECO:0000313" key="3">
    <source>
        <dbReference type="Proteomes" id="UP001589774"/>
    </source>
</evidence>
<evidence type="ECO:0000313" key="2">
    <source>
        <dbReference type="EMBL" id="MFC0319370.1"/>
    </source>
</evidence>
<keyword evidence="1" id="KW-1133">Transmembrane helix</keyword>
<keyword evidence="1" id="KW-0812">Transmembrane</keyword>
<proteinExistence type="predicted"/>
<protein>
    <submittedName>
        <fullName evidence="2">Uncharacterized protein</fullName>
    </submittedName>
</protein>
<evidence type="ECO:0000256" key="1">
    <source>
        <dbReference type="SAM" id="Phobius"/>
    </source>
</evidence>
<keyword evidence="3" id="KW-1185">Reference proteome</keyword>
<name>A0ABV6HKF2_9SPHI</name>
<sequence length="139" mass="16070">MAILKKISVIYFFIWMIIPQDALLFVTSFPAHYAHHLEDHGKISLLEFLKEHSQGVEKHDASDDEEDTNFPCDHHHNESCGYSLHNFKILPATNDWLPYIPLQTCPAIPLTVYFSNEQVSSIWQPPKSTLVFNRMLCNT</sequence>
<reference evidence="2 3" key="1">
    <citation type="submission" date="2024-09" db="EMBL/GenBank/DDBJ databases">
        <authorList>
            <person name="Sun Q."/>
            <person name="Mori K."/>
        </authorList>
    </citation>
    <scope>NUCLEOTIDE SEQUENCE [LARGE SCALE GENOMIC DNA]</scope>
    <source>
        <strain evidence="2 3">CCM 7765</strain>
    </source>
</reference>
<accession>A0ABV6HKF2</accession>